<keyword evidence="2" id="KW-1185">Reference proteome</keyword>
<reference evidence="1 2" key="1">
    <citation type="submission" date="2019-08" db="EMBL/GenBank/DDBJ databases">
        <authorList>
            <person name="Peeters C."/>
        </authorList>
    </citation>
    <scope>NUCLEOTIDE SEQUENCE [LARGE SCALE GENOMIC DNA]</scope>
    <source>
        <strain evidence="1 2">LMG 31108</strain>
    </source>
</reference>
<organism evidence="1 2">
    <name type="scientific">Pandoraea anhela</name>
    <dbReference type="NCBI Taxonomy" id="2508295"/>
    <lineage>
        <taxon>Bacteria</taxon>
        <taxon>Pseudomonadati</taxon>
        <taxon>Pseudomonadota</taxon>
        <taxon>Betaproteobacteria</taxon>
        <taxon>Burkholderiales</taxon>
        <taxon>Burkholderiaceae</taxon>
        <taxon>Pandoraea</taxon>
    </lineage>
</organism>
<sequence>MLISAEWPTLLKHFVRNEILWQGRTVICLEPIRKKGKRKLRIVEINRFFPEESSSNFPSDAIGGLCLSLYDHERRGLDRHVASMRAAGMVMASQGNALKSHGFAFLWQDPREGMAPYCFTIANIASFQLLGELLVGSGPYRPTNLMHKQLLDVVKIHEPDGHGLSLHAVARRGSEFLHGLSPRIDHAGQDWDDLKQDMDDHEGGILGFYAWGFFADAFHERLRAEYERGKRDTAPDCPRIGRAVVDKLIDGCVT</sequence>
<dbReference type="AlphaFoldDB" id="A0A5E4USY8"/>
<dbReference type="Proteomes" id="UP000406256">
    <property type="component" value="Unassembled WGS sequence"/>
</dbReference>
<evidence type="ECO:0000313" key="1">
    <source>
        <dbReference type="EMBL" id="VVE03111.1"/>
    </source>
</evidence>
<evidence type="ECO:0000313" key="2">
    <source>
        <dbReference type="Proteomes" id="UP000406256"/>
    </source>
</evidence>
<proteinExistence type="predicted"/>
<accession>A0A5E4USY8</accession>
<gene>
    <name evidence="1" type="ORF">PAN31108_02238</name>
</gene>
<name>A0A5E4USY8_9BURK</name>
<protein>
    <submittedName>
        <fullName evidence="1">Uncharacterized protein</fullName>
    </submittedName>
</protein>
<dbReference type="EMBL" id="CABPSB010000006">
    <property type="protein sequence ID" value="VVE03111.1"/>
    <property type="molecule type" value="Genomic_DNA"/>
</dbReference>